<dbReference type="InterPro" id="IPR040378">
    <property type="entry name" value="BASL"/>
</dbReference>
<organism evidence="2 3">
    <name type="scientific">Escallonia rubra</name>
    <dbReference type="NCBI Taxonomy" id="112253"/>
    <lineage>
        <taxon>Eukaryota</taxon>
        <taxon>Viridiplantae</taxon>
        <taxon>Streptophyta</taxon>
        <taxon>Embryophyta</taxon>
        <taxon>Tracheophyta</taxon>
        <taxon>Spermatophyta</taxon>
        <taxon>Magnoliopsida</taxon>
        <taxon>eudicotyledons</taxon>
        <taxon>Gunneridae</taxon>
        <taxon>Pentapetalae</taxon>
        <taxon>asterids</taxon>
        <taxon>campanulids</taxon>
        <taxon>Escalloniales</taxon>
        <taxon>Escalloniaceae</taxon>
        <taxon>Escallonia</taxon>
    </lineage>
</organism>
<reference evidence="2" key="1">
    <citation type="submission" date="2022-12" db="EMBL/GenBank/DDBJ databases">
        <title>Draft genome assemblies for two species of Escallonia (Escalloniales).</title>
        <authorList>
            <person name="Chanderbali A."/>
            <person name="Dervinis C."/>
            <person name="Anghel I."/>
            <person name="Soltis D."/>
            <person name="Soltis P."/>
            <person name="Zapata F."/>
        </authorList>
    </citation>
    <scope>NUCLEOTIDE SEQUENCE</scope>
    <source>
        <strain evidence="2">UCBG92.1500</strain>
        <tissue evidence="2">Leaf</tissue>
    </source>
</reference>
<feature type="region of interest" description="Disordered" evidence="1">
    <location>
        <begin position="361"/>
        <end position="383"/>
    </location>
</feature>
<feature type="compositionally biased region" description="Polar residues" evidence="1">
    <location>
        <begin position="261"/>
        <end position="277"/>
    </location>
</feature>
<dbReference type="EMBL" id="JAVXUO010000745">
    <property type="protein sequence ID" value="KAK2989396.1"/>
    <property type="molecule type" value="Genomic_DNA"/>
</dbReference>
<dbReference type="GO" id="GO:0009786">
    <property type="term" value="P:regulation of asymmetric cell division"/>
    <property type="evidence" value="ECO:0007669"/>
    <property type="project" value="InterPro"/>
</dbReference>
<feature type="compositionally biased region" description="Basic and acidic residues" evidence="1">
    <location>
        <begin position="189"/>
        <end position="198"/>
    </location>
</feature>
<gene>
    <name evidence="2" type="ORF">RJ640_008070</name>
</gene>
<evidence type="ECO:0000313" key="2">
    <source>
        <dbReference type="EMBL" id="KAK2989396.1"/>
    </source>
</evidence>
<keyword evidence="3" id="KW-1185">Reference proteome</keyword>
<sequence length="482" mass="52512">MKEDQSGILWHLNGCGRDADRLASDIKDEKGFWETPEPECSVSVDDFADGDENQVRDSVEPCTTPSDMFEKDMEFYTDKNVTECELPEMMVCYKENNFHVVKDICIDEGVPSEDKILIEDGKCYDSCLWISSMHINGNNNHSCMTKGIVDSEFFVQDGLDSSPGNAVNECGTKEKVDSDLLIPDGTKALPEDVDHDAVGESSPDGARSDVDLDAMGECSPGGARSDVDQDAMGECSPDGARSDVDQDRSDECGSEDPMNTGEDNCNATDKSKNFTSSNMLSGEEFHAQPSLKSLLESSNKDTGDIEQSAQVSNLEASHQISDVLPTAEDSDKSSPTKDISYDSKVESGTITFDFDSCKPAASSGDEIPENVHEKPLDSESVPSYEDGFSGNLSALRQVHRGEAESSFSVAGPVSGLITYSGPIAYSGSISLRSDSSTTSTRSFAFPILNTEWNASPVRMAKADRRHFRKHRGWRHGLLCCRF</sequence>
<evidence type="ECO:0000313" key="3">
    <source>
        <dbReference type="Proteomes" id="UP001187471"/>
    </source>
</evidence>
<evidence type="ECO:0008006" key="4">
    <source>
        <dbReference type="Google" id="ProtNLM"/>
    </source>
</evidence>
<feature type="compositionally biased region" description="Basic and acidic residues" evidence="1">
    <location>
        <begin position="240"/>
        <end position="251"/>
    </location>
</feature>
<dbReference type="Proteomes" id="UP001187471">
    <property type="component" value="Unassembled WGS sequence"/>
</dbReference>
<name>A0AA88S000_9ASTE</name>
<accession>A0AA88S000</accession>
<dbReference type="AlphaFoldDB" id="A0AA88S000"/>
<feature type="region of interest" description="Disordered" evidence="1">
    <location>
        <begin position="179"/>
        <end position="277"/>
    </location>
</feature>
<protein>
    <recommendedName>
        <fullName evidence="4">18S pre-ribosomal assembly protein gar2-related</fullName>
    </recommendedName>
</protein>
<comment type="caution">
    <text evidence="2">The sequence shown here is derived from an EMBL/GenBank/DDBJ whole genome shotgun (WGS) entry which is preliminary data.</text>
</comment>
<feature type="compositionally biased region" description="Polar residues" evidence="1">
    <location>
        <begin position="305"/>
        <end position="315"/>
    </location>
</feature>
<feature type="region of interest" description="Disordered" evidence="1">
    <location>
        <begin position="296"/>
        <end position="315"/>
    </location>
</feature>
<evidence type="ECO:0000256" key="1">
    <source>
        <dbReference type="SAM" id="MobiDB-lite"/>
    </source>
</evidence>
<dbReference type="PANTHER" id="PTHR33914:SF2">
    <property type="entry name" value="OS02G0582100 PROTEIN"/>
    <property type="match status" value="1"/>
</dbReference>
<dbReference type="PANTHER" id="PTHR33914">
    <property type="entry name" value="18S PRE-RIBOSOMAL ASSEMBLY PROTEIN GAR2-LIKE PROTEIN"/>
    <property type="match status" value="1"/>
</dbReference>
<proteinExistence type="predicted"/>